<keyword evidence="1" id="KW-0812">Transmembrane</keyword>
<proteinExistence type="predicted"/>
<protein>
    <submittedName>
        <fullName evidence="2">Uncharacterized protein</fullName>
    </submittedName>
</protein>
<organism evidence="2">
    <name type="scientific">marine sediment metagenome</name>
    <dbReference type="NCBI Taxonomy" id="412755"/>
    <lineage>
        <taxon>unclassified sequences</taxon>
        <taxon>metagenomes</taxon>
        <taxon>ecological metagenomes</taxon>
    </lineage>
</organism>
<gene>
    <name evidence="2" type="ORF">S01H4_32170</name>
</gene>
<comment type="caution">
    <text evidence="2">The sequence shown here is derived from an EMBL/GenBank/DDBJ whole genome shotgun (WGS) entry which is preliminary data.</text>
</comment>
<evidence type="ECO:0000256" key="1">
    <source>
        <dbReference type="SAM" id="Phobius"/>
    </source>
</evidence>
<keyword evidence="1" id="KW-0472">Membrane</keyword>
<dbReference type="EMBL" id="BART01016782">
    <property type="protein sequence ID" value="GAG86125.1"/>
    <property type="molecule type" value="Genomic_DNA"/>
</dbReference>
<accession>X1ATS6</accession>
<dbReference type="AlphaFoldDB" id="X1ATS6"/>
<keyword evidence="1" id="KW-1133">Transmembrane helix</keyword>
<evidence type="ECO:0000313" key="2">
    <source>
        <dbReference type="EMBL" id="GAG86125.1"/>
    </source>
</evidence>
<name>X1ATS6_9ZZZZ</name>
<sequence length="76" mass="8044">MIPFFKPGTRTYILAGVALVSALLLQAHAQGVLVLGPMIKLTLAFILTVVAPLVPVYIRKALAAMESGKSKPLADQ</sequence>
<feature type="transmembrane region" description="Helical" evidence="1">
    <location>
        <begin position="39"/>
        <end position="58"/>
    </location>
</feature>
<reference evidence="2" key="1">
    <citation type="journal article" date="2014" name="Front. Microbiol.">
        <title>High frequency of phylogenetically diverse reductive dehalogenase-homologous genes in deep subseafloor sedimentary metagenomes.</title>
        <authorList>
            <person name="Kawai M."/>
            <person name="Futagami T."/>
            <person name="Toyoda A."/>
            <person name="Takaki Y."/>
            <person name="Nishi S."/>
            <person name="Hori S."/>
            <person name="Arai W."/>
            <person name="Tsubouchi T."/>
            <person name="Morono Y."/>
            <person name="Uchiyama I."/>
            <person name="Ito T."/>
            <person name="Fujiyama A."/>
            <person name="Inagaki F."/>
            <person name="Takami H."/>
        </authorList>
    </citation>
    <scope>NUCLEOTIDE SEQUENCE</scope>
    <source>
        <strain evidence="2">Expedition CK06-06</strain>
    </source>
</reference>